<protein>
    <submittedName>
        <fullName evidence="9">DMT family transporter</fullName>
    </submittedName>
</protein>
<keyword evidence="5 7" id="KW-1133">Transmembrane helix</keyword>
<dbReference type="PANTHER" id="PTHR42920">
    <property type="entry name" value="OS03G0707200 PROTEIN-RELATED"/>
    <property type="match status" value="1"/>
</dbReference>
<feature type="transmembrane region" description="Helical" evidence="7">
    <location>
        <begin position="92"/>
        <end position="113"/>
    </location>
</feature>
<dbReference type="Pfam" id="PF00892">
    <property type="entry name" value="EamA"/>
    <property type="match status" value="2"/>
</dbReference>
<feature type="transmembrane region" description="Helical" evidence="7">
    <location>
        <begin position="68"/>
        <end position="86"/>
    </location>
</feature>
<dbReference type="EMBL" id="JACEOL010000009">
    <property type="protein sequence ID" value="MBA4601468.1"/>
    <property type="molecule type" value="Genomic_DNA"/>
</dbReference>
<dbReference type="Proteomes" id="UP000538292">
    <property type="component" value="Unassembled WGS sequence"/>
</dbReference>
<comment type="caution">
    <text evidence="9">The sequence shown here is derived from an EMBL/GenBank/DDBJ whole genome shotgun (WGS) entry which is preliminary data.</text>
</comment>
<evidence type="ECO:0000313" key="10">
    <source>
        <dbReference type="Proteomes" id="UP000538292"/>
    </source>
</evidence>
<evidence type="ECO:0000256" key="3">
    <source>
        <dbReference type="ARBA" id="ARBA00022475"/>
    </source>
</evidence>
<dbReference type="Gene3D" id="1.10.3730.20">
    <property type="match status" value="2"/>
</dbReference>
<keyword evidence="10" id="KW-1185">Reference proteome</keyword>
<feature type="transmembrane region" description="Helical" evidence="7">
    <location>
        <begin position="179"/>
        <end position="200"/>
    </location>
</feature>
<dbReference type="PANTHER" id="PTHR42920:SF11">
    <property type="entry name" value="INNER MEMBRANE PROTEIN YTFF"/>
    <property type="match status" value="1"/>
</dbReference>
<organism evidence="9 10">
    <name type="scientific">Thermoactinomyces mirandus</name>
    <dbReference type="NCBI Taxonomy" id="2756294"/>
    <lineage>
        <taxon>Bacteria</taxon>
        <taxon>Bacillati</taxon>
        <taxon>Bacillota</taxon>
        <taxon>Bacilli</taxon>
        <taxon>Bacillales</taxon>
        <taxon>Thermoactinomycetaceae</taxon>
        <taxon>Thermoactinomyces</taxon>
    </lineage>
</organism>
<dbReference type="AlphaFoldDB" id="A0A7W1XQM7"/>
<accession>A0A7W1XQM7</accession>
<feature type="transmembrane region" description="Helical" evidence="7">
    <location>
        <begin position="149"/>
        <end position="167"/>
    </location>
</feature>
<feature type="domain" description="EamA" evidence="8">
    <location>
        <begin position="150"/>
        <end position="304"/>
    </location>
</feature>
<dbReference type="SUPFAM" id="SSF103481">
    <property type="entry name" value="Multidrug resistance efflux transporter EmrE"/>
    <property type="match status" value="2"/>
</dbReference>
<keyword evidence="3" id="KW-1003">Cell membrane</keyword>
<evidence type="ECO:0000256" key="2">
    <source>
        <dbReference type="ARBA" id="ARBA00007362"/>
    </source>
</evidence>
<evidence type="ECO:0000256" key="1">
    <source>
        <dbReference type="ARBA" id="ARBA00004651"/>
    </source>
</evidence>
<name>A0A7W1XQM7_9BACL</name>
<evidence type="ECO:0000256" key="4">
    <source>
        <dbReference type="ARBA" id="ARBA00022692"/>
    </source>
</evidence>
<evidence type="ECO:0000256" key="7">
    <source>
        <dbReference type="SAM" id="Phobius"/>
    </source>
</evidence>
<comment type="similarity">
    <text evidence="2">Belongs to the EamA transporter family.</text>
</comment>
<dbReference type="InterPro" id="IPR051258">
    <property type="entry name" value="Diverse_Substrate_Transporter"/>
</dbReference>
<keyword evidence="4 7" id="KW-0812">Transmembrane</keyword>
<feature type="transmembrane region" description="Helical" evidence="7">
    <location>
        <begin position="38"/>
        <end position="56"/>
    </location>
</feature>
<proteinExistence type="inferred from homology"/>
<gene>
    <name evidence="9" type="ORF">H2C83_03855</name>
</gene>
<comment type="subcellular location">
    <subcellularLocation>
        <location evidence="1">Cell membrane</location>
        <topology evidence="1">Multi-pass membrane protein</topology>
    </subcellularLocation>
</comment>
<dbReference type="GO" id="GO:0005886">
    <property type="term" value="C:plasma membrane"/>
    <property type="evidence" value="ECO:0007669"/>
    <property type="project" value="UniProtKB-SubCell"/>
</dbReference>
<evidence type="ECO:0000256" key="6">
    <source>
        <dbReference type="ARBA" id="ARBA00023136"/>
    </source>
</evidence>
<evidence type="ECO:0000256" key="5">
    <source>
        <dbReference type="ARBA" id="ARBA00022989"/>
    </source>
</evidence>
<feature type="domain" description="EamA" evidence="8">
    <location>
        <begin position="6"/>
        <end position="140"/>
    </location>
</feature>
<keyword evidence="6 7" id="KW-0472">Membrane</keyword>
<reference evidence="9 10" key="1">
    <citation type="submission" date="2020-07" db="EMBL/GenBank/DDBJ databases">
        <title>Thermoactinomyces phylogeny.</title>
        <authorList>
            <person name="Dunlap C."/>
        </authorList>
    </citation>
    <scope>NUCLEOTIDE SEQUENCE [LARGE SCALE GENOMIC DNA]</scope>
    <source>
        <strain evidence="9 10">AMNI-1</strain>
    </source>
</reference>
<feature type="transmembrane region" description="Helical" evidence="7">
    <location>
        <begin position="7"/>
        <end position="26"/>
    </location>
</feature>
<evidence type="ECO:0000313" key="9">
    <source>
        <dbReference type="EMBL" id="MBA4601468.1"/>
    </source>
</evidence>
<dbReference type="RefSeq" id="WP_181738098.1">
    <property type="nucleotide sequence ID" value="NZ_JACEOL010000009.1"/>
</dbReference>
<evidence type="ECO:0000259" key="8">
    <source>
        <dbReference type="Pfam" id="PF00892"/>
    </source>
</evidence>
<feature type="transmembrane region" description="Helical" evidence="7">
    <location>
        <begin position="234"/>
        <end position="252"/>
    </location>
</feature>
<sequence>MGMKKEYLYIFLSVIFFSTMEIILKIGSGDFNPIQLNLLRFLIGAIILTPLALKHMKRSGFHLTRENLAFFAVTGFLCVVISMTFYQLAIVYASASTVAVLFSCNPLIIIPLAHFMLKEPLSRQTLWALAISAAGILCIVNPFDIQNPAGVFYALFSAVTFALYSVVGRKGSWQFNCDGVILTSFSFYSGSMQLLVFVLLSKIDVISSWLVKTGLGTFASVPILEGITWDTLPVIIYIGIFVTGLGFAFYFLAMDKTNASTASVVFFIKPALAPILAFLFLGETVTPHIAAGILFIVIGSGLTLFNQDSKQGKLRISKVKSH</sequence>
<feature type="transmembrane region" description="Helical" evidence="7">
    <location>
        <begin position="288"/>
        <end position="305"/>
    </location>
</feature>
<dbReference type="InterPro" id="IPR000620">
    <property type="entry name" value="EamA_dom"/>
</dbReference>
<feature type="transmembrane region" description="Helical" evidence="7">
    <location>
        <begin position="125"/>
        <end position="143"/>
    </location>
</feature>
<feature type="transmembrane region" description="Helical" evidence="7">
    <location>
        <begin position="264"/>
        <end position="282"/>
    </location>
</feature>
<dbReference type="InterPro" id="IPR037185">
    <property type="entry name" value="EmrE-like"/>
</dbReference>